<feature type="transmembrane region" description="Helical" evidence="7">
    <location>
        <begin position="100"/>
        <end position="120"/>
    </location>
</feature>
<evidence type="ECO:0000259" key="8">
    <source>
        <dbReference type="Pfam" id="PF01478"/>
    </source>
</evidence>
<protein>
    <submittedName>
        <fullName evidence="10">Prepilin peptidase</fullName>
    </submittedName>
</protein>
<dbReference type="EMBL" id="CP090978">
    <property type="protein sequence ID" value="UJF35974.1"/>
    <property type="molecule type" value="Genomic_DNA"/>
</dbReference>
<feature type="transmembrane region" description="Helical" evidence="7">
    <location>
        <begin position="6"/>
        <end position="25"/>
    </location>
</feature>
<accession>A0ABY3SQL8</accession>
<feature type="transmembrane region" description="Helical" evidence="7">
    <location>
        <begin position="75"/>
        <end position="94"/>
    </location>
</feature>
<keyword evidence="5 7" id="KW-1133">Transmembrane helix</keyword>
<evidence type="ECO:0000256" key="4">
    <source>
        <dbReference type="ARBA" id="ARBA00022692"/>
    </source>
</evidence>
<evidence type="ECO:0000313" key="11">
    <source>
        <dbReference type="Proteomes" id="UP001649230"/>
    </source>
</evidence>
<comment type="subcellular location">
    <subcellularLocation>
        <location evidence="1">Cell membrane</location>
        <topology evidence="1">Multi-pass membrane protein</topology>
    </subcellularLocation>
</comment>
<dbReference type="PANTHER" id="PTHR30487:SF0">
    <property type="entry name" value="PREPILIN LEADER PEPTIDASE_N-METHYLTRANSFERASE-RELATED"/>
    <property type="match status" value="1"/>
</dbReference>
<evidence type="ECO:0000256" key="1">
    <source>
        <dbReference type="ARBA" id="ARBA00004651"/>
    </source>
</evidence>
<sequence>MTILISVYIFLLGLVLGSFFNVVALRVPEKKSIVHPPSACPKCGTRLKTRDLFPVVSYLFSLGRCRYCKTKVSPIYPLGELTSALLFLWIYLHFGNHWETVIGLALVSLLVIITISDLFYMLIPDKVLLAFLPFVLVFRMIIHEQAWWSYLLGAIAGYVIVVLIVLISKGGMGMGDAKLLFVCGFVVGLPHIVLAFVIACFIGTVVGGGLLLLKITKKKTTDTIWPIFGCGHLAFLWLWFDHDRFVFITI</sequence>
<dbReference type="InterPro" id="IPR010627">
    <property type="entry name" value="Prepilin_pept_A24_N"/>
</dbReference>
<feature type="transmembrane region" description="Helical" evidence="7">
    <location>
        <begin position="224"/>
        <end position="240"/>
    </location>
</feature>
<evidence type="ECO:0000256" key="3">
    <source>
        <dbReference type="ARBA" id="ARBA00022475"/>
    </source>
</evidence>
<dbReference type="Gene3D" id="1.20.120.1220">
    <property type="match status" value="1"/>
</dbReference>
<dbReference type="InterPro" id="IPR000045">
    <property type="entry name" value="Prepilin_IV_endopep_pep"/>
</dbReference>
<evidence type="ECO:0000313" key="10">
    <source>
        <dbReference type="EMBL" id="UJF35974.1"/>
    </source>
</evidence>
<dbReference type="Proteomes" id="UP001649230">
    <property type="component" value="Chromosome"/>
</dbReference>
<evidence type="ECO:0000256" key="6">
    <source>
        <dbReference type="ARBA" id="ARBA00023136"/>
    </source>
</evidence>
<dbReference type="Pfam" id="PF01478">
    <property type="entry name" value="Peptidase_A24"/>
    <property type="match status" value="1"/>
</dbReference>
<evidence type="ECO:0000256" key="7">
    <source>
        <dbReference type="SAM" id="Phobius"/>
    </source>
</evidence>
<comment type="similarity">
    <text evidence="2">Belongs to the peptidase A24 family.</text>
</comment>
<keyword evidence="4 7" id="KW-0812">Transmembrane</keyword>
<keyword evidence="3" id="KW-1003">Cell membrane</keyword>
<feature type="domain" description="Prepilin peptidase A24 N-terminal" evidence="9">
    <location>
        <begin position="11"/>
        <end position="94"/>
    </location>
</feature>
<feature type="transmembrane region" description="Helical" evidence="7">
    <location>
        <begin position="179"/>
        <end position="212"/>
    </location>
</feature>
<keyword evidence="11" id="KW-1185">Reference proteome</keyword>
<feature type="transmembrane region" description="Helical" evidence="7">
    <location>
        <begin position="148"/>
        <end position="167"/>
    </location>
</feature>
<proteinExistence type="inferred from homology"/>
<evidence type="ECO:0000256" key="5">
    <source>
        <dbReference type="ARBA" id="ARBA00022989"/>
    </source>
</evidence>
<feature type="domain" description="Prepilin type IV endopeptidase peptidase" evidence="8">
    <location>
        <begin position="105"/>
        <end position="207"/>
    </location>
</feature>
<dbReference type="InterPro" id="IPR050882">
    <property type="entry name" value="Prepilin_peptidase/N-MTase"/>
</dbReference>
<reference evidence="10 11" key="1">
    <citation type="journal article" date="2024" name="Int. J. Syst. Evol. Microbiol.">
        <title>Paenibacillus hexagrammi sp. nov., a novel bacterium isolated from the gut content of Hexagrammos agrammus.</title>
        <authorList>
            <person name="Jung H.K."/>
            <person name="Kim D.G."/>
            <person name="Zin H."/>
            <person name="Park J."/>
            <person name="Jung H."/>
            <person name="Kim Y.O."/>
            <person name="Kong H.J."/>
            <person name="Kim J.W."/>
            <person name="Kim Y.S."/>
        </authorList>
    </citation>
    <scope>NUCLEOTIDE SEQUENCE [LARGE SCALE GENOMIC DNA]</scope>
    <source>
        <strain evidence="10 11">YPD9-1</strain>
    </source>
</reference>
<organism evidence="10 11">
    <name type="scientific">Paenibacillus hexagrammi</name>
    <dbReference type="NCBI Taxonomy" id="2908839"/>
    <lineage>
        <taxon>Bacteria</taxon>
        <taxon>Bacillati</taxon>
        <taxon>Bacillota</taxon>
        <taxon>Bacilli</taxon>
        <taxon>Bacillales</taxon>
        <taxon>Paenibacillaceae</taxon>
        <taxon>Paenibacillus</taxon>
    </lineage>
</organism>
<name>A0ABY3SQL8_9BACL</name>
<keyword evidence="6 7" id="KW-0472">Membrane</keyword>
<dbReference type="RefSeq" id="WP_235122530.1">
    <property type="nucleotide sequence ID" value="NZ_CP090978.1"/>
</dbReference>
<dbReference type="Pfam" id="PF06750">
    <property type="entry name" value="A24_N_bact"/>
    <property type="match status" value="1"/>
</dbReference>
<evidence type="ECO:0000256" key="2">
    <source>
        <dbReference type="ARBA" id="ARBA00005801"/>
    </source>
</evidence>
<gene>
    <name evidence="10" type="ORF">L0M14_13340</name>
</gene>
<evidence type="ECO:0000259" key="9">
    <source>
        <dbReference type="Pfam" id="PF06750"/>
    </source>
</evidence>
<dbReference type="PANTHER" id="PTHR30487">
    <property type="entry name" value="TYPE 4 PREPILIN-LIKE PROTEINS LEADER PEPTIDE-PROCESSING ENZYME"/>
    <property type="match status" value="1"/>
</dbReference>